<dbReference type="GO" id="GO:0004190">
    <property type="term" value="F:aspartic-type endopeptidase activity"/>
    <property type="evidence" value="ECO:0007669"/>
    <property type="project" value="InterPro"/>
</dbReference>
<keyword evidence="8" id="KW-1185">Reference proteome</keyword>
<dbReference type="InterPro" id="IPR001461">
    <property type="entry name" value="Aspartic_peptidase_A1"/>
</dbReference>
<dbReference type="InterPro" id="IPR021109">
    <property type="entry name" value="Peptidase_aspartic_dom_sf"/>
</dbReference>
<evidence type="ECO:0000313" key="8">
    <source>
        <dbReference type="Proteomes" id="UP000594263"/>
    </source>
</evidence>
<dbReference type="AlphaFoldDB" id="A0A7N1A8E0"/>
<comment type="subcellular location">
    <subcellularLocation>
        <location evidence="1">Secreted</location>
        <location evidence="1">Extracellular space</location>
    </subcellularLocation>
</comment>
<evidence type="ECO:0000259" key="6">
    <source>
        <dbReference type="PROSITE" id="PS51767"/>
    </source>
</evidence>
<comment type="similarity">
    <text evidence="2">Belongs to the peptidase A1 family.</text>
</comment>
<organism evidence="7 8">
    <name type="scientific">Kalanchoe fedtschenkoi</name>
    <name type="common">Lavender scallops</name>
    <name type="synonym">South American air plant</name>
    <dbReference type="NCBI Taxonomy" id="63787"/>
    <lineage>
        <taxon>Eukaryota</taxon>
        <taxon>Viridiplantae</taxon>
        <taxon>Streptophyta</taxon>
        <taxon>Embryophyta</taxon>
        <taxon>Tracheophyta</taxon>
        <taxon>Spermatophyta</taxon>
        <taxon>Magnoliopsida</taxon>
        <taxon>eudicotyledons</taxon>
        <taxon>Gunneridae</taxon>
        <taxon>Pentapetalae</taxon>
        <taxon>Saxifragales</taxon>
        <taxon>Crassulaceae</taxon>
        <taxon>Kalanchoe</taxon>
    </lineage>
</organism>
<dbReference type="Gene3D" id="2.40.70.10">
    <property type="entry name" value="Acid Proteases"/>
    <property type="match status" value="2"/>
</dbReference>
<dbReference type="SUPFAM" id="SSF50630">
    <property type="entry name" value="Acid proteases"/>
    <property type="match status" value="1"/>
</dbReference>
<evidence type="ECO:0000256" key="1">
    <source>
        <dbReference type="ARBA" id="ARBA00004239"/>
    </source>
</evidence>
<evidence type="ECO:0000256" key="3">
    <source>
        <dbReference type="ARBA" id="ARBA00022525"/>
    </source>
</evidence>
<feature type="domain" description="Peptidase A1" evidence="6">
    <location>
        <begin position="59"/>
        <end position="438"/>
    </location>
</feature>
<evidence type="ECO:0000256" key="5">
    <source>
        <dbReference type="SAM" id="SignalP"/>
    </source>
</evidence>
<feature type="chain" id="PRO_5029701799" description="Peptidase A1 domain-containing protein" evidence="5">
    <location>
        <begin position="36"/>
        <end position="457"/>
    </location>
</feature>
<dbReference type="OMA" id="AFRIEMA"/>
<sequence>MLKPEMARSSISFHCPQLLLLLITTIISLFFQGEAAQPSLHPKALVLPVAKDSSTLQYLTTSLGQRTPPVYLPLVVDLGGQYLWNDCETGFVSSSHKVVQCRTASCSLSRSQECGYCFRPVGPDCGNTSCKIWPNNPVRQFATNGDLIQDVLVIRSTDGSNPGGLVKASKFLTGCTGTNFLELLANGANGMAGLGRADTSMPSQLAATFSFDRKFAVCLGRKGVVLFGDGPYHFLPNDNIDFSKSLTYTPLLGNKVSTAAASFPGEPSTEYFIGVKSIKVNDKPVSVNSTLLKINSQGYGGTKLSSVNPYTVMESSIYAAVTTAFRIEMARFQTVPAVAPFALCYNSTHILYNQEGPDVPRIDLVLQSSKVYWRIYGTNSMVKVSKDVLCLGIIDGGLSFQTSPETSTGLVTSIVIGGHQLENNLLQFDLAASKLGFSSSLLQRQTTCSGFNFTSTA</sequence>
<evidence type="ECO:0000256" key="4">
    <source>
        <dbReference type="ARBA" id="ARBA00022729"/>
    </source>
</evidence>
<feature type="signal peptide" evidence="5">
    <location>
        <begin position="1"/>
        <end position="35"/>
    </location>
</feature>
<dbReference type="FunFam" id="2.40.70.10:FF:000041">
    <property type="entry name" value="Basic 7S globulin"/>
    <property type="match status" value="1"/>
</dbReference>
<dbReference type="InterPro" id="IPR033121">
    <property type="entry name" value="PEPTIDASE_A1"/>
</dbReference>
<dbReference type="InterPro" id="IPR032799">
    <property type="entry name" value="TAXi_C"/>
</dbReference>
<dbReference type="GO" id="GO:0006508">
    <property type="term" value="P:proteolysis"/>
    <property type="evidence" value="ECO:0007669"/>
    <property type="project" value="InterPro"/>
</dbReference>
<dbReference type="Proteomes" id="UP000594263">
    <property type="component" value="Unplaced"/>
</dbReference>
<keyword evidence="3" id="KW-0964">Secreted</keyword>
<dbReference type="PROSITE" id="PS51767">
    <property type="entry name" value="PEPTIDASE_A1"/>
    <property type="match status" value="1"/>
</dbReference>
<dbReference type="InterPro" id="IPR032861">
    <property type="entry name" value="TAXi_N"/>
</dbReference>
<dbReference type="InterPro" id="IPR033868">
    <property type="entry name" value="Xylanase_inhibitor_I-like"/>
</dbReference>
<dbReference type="PANTHER" id="PTHR47965">
    <property type="entry name" value="ASPARTYL PROTEASE-RELATED"/>
    <property type="match status" value="1"/>
</dbReference>
<dbReference type="Pfam" id="PF14541">
    <property type="entry name" value="TAXi_C"/>
    <property type="match status" value="1"/>
</dbReference>
<name>A0A7N1A8E0_KALFE</name>
<evidence type="ECO:0000313" key="7">
    <source>
        <dbReference type="EnsemblPlants" id="Kaladp0427s0005.1.v1.1.CDS.1"/>
    </source>
</evidence>
<evidence type="ECO:0000256" key="2">
    <source>
        <dbReference type="ARBA" id="ARBA00007447"/>
    </source>
</evidence>
<dbReference type="PANTHER" id="PTHR47965:SF22">
    <property type="entry name" value="EUKARYOTIC ASPARTYL PROTEASE FAMILY PROTEIN"/>
    <property type="match status" value="1"/>
</dbReference>
<dbReference type="Pfam" id="PF14543">
    <property type="entry name" value="TAXi_N"/>
    <property type="match status" value="1"/>
</dbReference>
<dbReference type="GO" id="GO:0005576">
    <property type="term" value="C:extracellular region"/>
    <property type="evidence" value="ECO:0007669"/>
    <property type="project" value="UniProtKB-SubCell"/>
</dbReference>
<dbReference type="FunFam" id="2.40.70.10:FF:000045">
    <property type="entry name" value="Basic 7S globulin"/>
    <property type="match status" value="1"/>
</dbReference>
<dbReference type="Gramene" id="Kaladp0427s0005.1.v1.1">
    <property type="protein sequence ID" value="Kaladp0427s0005.1.v1.1.CDS.1"/>
    <property type="gene ID" value="Kaladp0427s0005.v1.1"/>
</dbReference>
<protein>
    <recommendedName>
        <fullName evidence="6">Peptidase A1 domain-containing protein</fullName>
    </recommendedName>
</protein>
<dbReference type="CDD" id="cd05489">
    <property type="entry name" value="xylanase_inhibitor_I_like"/>
    <property type="match status" value="1"/>
</dbReference>
<proteinExistence type="inferred from homology"/>
<keyword evidence="4 5" id="KW-0732">Signal</keyword>
<accession>A0A7N1A8E0</accession>
<dbReference type="EnsemblPlants" id="Kaladp0427s0005.1.v1.1">
    <property type="protein sequence ID" value="Kaladp0427s0005.1.v1.1.CDS.1"/>
    <property type="gene ID" value="Kaladp0427s0005.v1.1"/>
</dbReference>
<reference evidence="7" key="1">
    <citation type="submission" date="2021-01" db="UniProtKB">
        <authorList>
            <consortium name="EnsemblPlants"/>
        </authorList>
    </citation>
    <scope>IDENTIFICATION</scope>
</reference>